<dbReference type="SMART" id="SM01375">
    <property type="entry name" value="Dynein_light"/>
    <property type="match status" value="1"/>
</dbReference>
<dbReference type="Gene3D" id="3.30.740.10">
    <property type="entry name" value="Protein Inhibitor Of Neuronal Nitric Oxide Synthase"/>
    <property type="match status" value="1"/>
</dbReference>
<keyword evidence="9" id="KW-0539">Nucleus</keyword>
<evidence type="ECO:0000256" key="1">
    <source>
        <dbReference type="ARBA" id="ARBA00004123"/>
    </source>
</evidence>
<evidence type="ECO:0000256" key="3">
    <source>
        <dbReference type="ARBA" id="ARBA00022448"/>
    </source>
</evidence>
<dbReference type="GO" id="GO:0015031">
    <property type="term" value="P:protein transport"/>
    <property type="evidence" value="ECO:0007669"/>
    <property type="project" value="UniProtKB-KW"/>
</dbReference>
<proteinExistence type="inferred from homology"/>
<dbReference type="PANTHER" id="PTHR11886">
    <property type="entry name" value="DYNEIN LIGHT CHAIN"/>
    <property type="match status" value="1"/>
</dbReference>
<evidence type="ECO:0000256" key="9">
    <source>
        <dbReference type="ARBA" id="ARBA00023242"/>
    </source>
</evidence>
<dbReference type="GO" id="GO:0044458">
    <property type="term" value="P:motile cilium assembly"/>
    <property type="evidence" value="ECO:0007669"/>
    <property type="project" value="TreeGrafter"/>
</dbReference>
<sequence>CAPQRSLPQEFDRKYNPTWHCVVGRDFSSCVTHETNHFIFVYLGHLAVLLFKCG</sequence>
<dbReference type="EMBL" id="KB744033">
    <property type="protein sequence ID" value="EOA96265.1"/>
    <property type="molecule type" value="Genomic_DNA"/>
</dbReference>
<keyword evidence="4 10" id="KW-0963">Cytoplasm</keyword>
<keyword evidence="10" id="KW-0505">Motor protein</keyword>
<comment type="subcellular location">
    <subcellularLocation>
        <location evidence="2 10">Cytoplasm</location>
        <location evidence="2 10">Cytoskeleton</location>
    </subcellularLocation>
    <subcellularLocation>
        <location evidence="1">Nucleus</location>
    </subcellularLocation>
</comment>
<evidence type="ECO:0000313" key="11">
    <source>
        <dbReference type="EMBL" id="EOA96265.1"/>
    </source>
</evidence>
<evidence type="ECO:0000313" key="12">
    <source>
        <dbReference type="Proteomes" id="UP000296049"/>
    </source>
</evidence>
<dbReference type="PANTHER" id="PTHR11886:SF91">
    <property type="entry name" value="DYNEIN LIGHT CHAIN 1, CYTOPLASMIC"/>
    <property type="match status" value="1"/>
</dbReference>
<dbReference type="Proteomes" id="UP000296049">
    <property type="component" value="Unassembled WGS sequence"/>
</dbReference>
<feature type="non-terminal residue" evidence="11">
    <location>
        <position position="1"/>
    </location>
</feature>
<organism evidence="11 12">
    <name type="scientific">Anas platyrhynchos</name>
    <name type="common">Mallard</name>
    <name type="synonym">Anas boschas</name>
    <dbReference type="NCBI Taxonomy" id="8839"/>
    <lineage>
        <taxon>Eukaryota</taxon>
        <taxon>Metazoa</taxon>
        <taxon>Chordata</taxon>
        <taxon>Craniata</taxon>
        <taxon>Vertebrata</taxon>
        <taxon>Euteleostomi</taxon>
        <taxon>Archelosauria</taxon>
        <taxon>Archosauria</taxon>
        <taxon>Dinosauria</taxon>
        <taxon>Saurischia</taxon>
        <taxon>Theropoda</taxon>
        <taxon>Coelurosauria</taxon>
        <taxon>Aves</taxon>
        <taxon>Neognathae</taxon>
        <taxon>Galloanserae</taxon>
        <taxon>Anseriformes</taxon>
        <taxon>Anatidae</taxon>
        <taxon>Anatinae</taxon>
        <taxon>Anas</taxon>
    </lineage>
</organism>
<keyword evidence="5 10" id="KW-0493">Microtubule</keyword>
<comment type="similarity">
    <text evidence="10">Belongs to the dynein light chain family.</text>
</comment>
<dbReference type="AlphaFoldDB" id="R0JG86"/>
<keyword evidence="10" id="KW-0243">Dynein</keyword>
<dbReference type="GO" id="GO:0051028">
    <property type="term" value="P:mRNA transport"/>
    <property type="evidence" value="ECO:0007669"/>
    <property type="project" value="UniProtKB-KW"/>
</dbReference>
<evidence type="ECO:0000256" key="10">
    <source>
        <dbReference type="RuleBase" id="RU365010"/>
    </source>
</evidence>
<dbReference type="SUPFAM" id="SSF54648">
    <property type="entry name" value="DLC"/>
    <property type="match status" value="1"/>
</dbReference>
<dbReference type="InterPro" id="IPR037177">
    <property type="entry name" value="DLC_sf"/>
</dbReference>
<name>R0JG86_ANAPL</name>
<keyword evidence="6" id="KW-0509">mRNA transport</keyword>
<accession>R0JG86</accession>
<dbReference type="GO" id="GO:0045505">
    <property type="term" value="F:dynein intermediate chain binding"/>
    <property type="evidence" value="ECO:0007669"/>
    <property type="project" value="TreeGrafter"/>
</dbReference>
<evidence type="ECO:0000256" key="6">
    <source>
        <dbReference type="ARBA" id="ARBA00022816"/>
    </source>
</evidence>
<dbReference type="GO" id="GO:0005874">
    <property type="term" value="C:microtubule"/>
    <property type="evidence" value="ECO:0007669"/>
    <property type="project" value="UniProtKB-KW"/>
</dbReference>
<reference evidence="12" key="1">
    <citation type="journal article" date="2013" name="Nat. Genet.">
        <title>The duck genome and transcriptome provide insight into an avian influenza virus reservoir species.</title>
        <authorList>
            <person name="Huang Y."/>
            <person name="Li Y."/>
            <person name="Burt D.W."/>
            <person name="Chen H."/>
            <person name="Zhang Y."/>
            <person name="Qian W."/>
            <person name="Kim H."/>
            <person name="Gan S."/>
            <person name="Zhao Y."/>
            <person name="Li J."/>
            <person name="Yi K."/>
            <person name="Feng H."/>
            <person name="Zhu P."/>
            <person name="Li B."/>
            <person name="Liu Q."/>
            <person name="Fairley S."/>
            <person name="Magor K.E."/>
            <person name="Du Z."/>
            <person name="Hu X."/>
            <person name="Goodman L."/>
            <person name="Tafer H."/>
            <person name="Vignal A."/>
            <person name="Lee T."/>
            <person name="Kim K.W."/>
            <person name="Sheng Z."/>
            <person name="An Y."/>
            <person name="Searle S."/>
            <person name="Herrero J."/>
            <person name="Groenen M.A."/>
            <person name="Crooijmans R.P."/>
            <person name="Faraut T."/>
            <person name="Cai Q."/>
            <person name="Webster R.G."/>
            <person name="Aldridge J.R."/>
            <person name="Warren W.C."/>
            <person name="Bartschat S."/>
            <person name="Kehr S."/>
            <person name="Marz M."/>
            <person name="Stadler P.F."/>
            <person name="Smith J."/>
            <person name="Kraus R.H."/>
            <person name="Zhao Y."/>
            <person name="Ren L."/>
            <person name="Fei J."/>
            <person name="Morisson M."/>
            <person name="Kaiser P."/>
            <person name="Griffin D.K."/>
            <person name="Rao M."/>
            <person name="Pitel F."/>
            <person name="Wang J."/>
            <person name="Li N."/>
        </authorList>
    </citation>
    <scope>NUCLEOTIDE SEQUENCE [LARGE SCALE GENOMIC DNA]</scope>
</reference>
<dbReference type="GO" id="GO:0005929">
    <property type="term" value="C:cilium"/>
    <property type="evidence" value="ECO:0007669"/>
    <property type="project" value="GOC"/>
</dbReference>
<protein>
    <recommendedName>
        <fullName evidence="10">Dynein light chain</fullName>
    </recommendedName>
</protein>
<dbReference type="GO" id="GO:0005634">
    <property type="term" value="C:nucleus"/>
    <property type="evidence" value="ECO:0007669"/>
    <property type="project" value="UniProtKB-SubCell"/>
</dbReference>
<evidence type="ECO:0000256" key="2">
    <source>
        <dbReference type="ARBA" id="ARBA00004245"/>
    </source>
</evidence>
<dbReference type="Pfam" id="PF01221">
    <property type="entry name" value="Dynein_light"/>
    <property type="match status" value="1"/>
</dbReference>
<dbReference type="FunFam" id="3.30.740.10:FF:000005">
    <property type="entry name" value="Dynein light chain"/>
    <property type="match status" value="1"/>
</dbReference>
<evidence type="ECO:0000256" key="8">
    <source>
        <dbReference type="ARBA" id="ARBA00023212"/>
    </source>
</evidence>
<evidence type="ECO:0000256" key="7">
    <source>
        <dbReference type="ARBA" id="ARBA00022927"/>
    </source>
</evidence>
<evidence type="ECO:0000256" key="4">
    <source>
        <dbReference type="ARBA" id="ARBA00022490"/>
    </source>
</evidence>
<keyword evidence="7" id="KW-0653">Protein transport</keyword>
<evidence type="ECO:0000256" key="5">
    <source>
        <dbReference type="ARBA" id="ARBA00022701"/>
    </source>
</evidence>
<dbReference type="GO" id="GO:0005868">
    <property type="term" value="C:cytoplasmic dynein complex"/>
    <property type="evidence" value="ECO:0007669"/>
    <property type="project" value="TreeGrafter"/>
</dbReference>
<dbReference type="InterPro" id="IPR001372">
    <property type="entry name" value="Dynein_light_chain_typ-1/2"/>
</dbReference>
<gene>
    <name evidence="11" type="ORF">Anapl_02174</name>
</gene>
<dbReference type="GO" id="GO:0035721">
    <property type="term" value="P:intraciliary retrograde transport"/>
    <property type="evidence" value="ECO:0007669"/>
    <property type="project" value="TreeGrafter"/>
</dbReference>
<keyword evidence="8 10" id="KW-0206">Cytoskeleton</keyword>
<keyword evidence="12" id="KW-1185">Reference proteome</keyword>
<keyword evidence="3" id="KW-0813">Transport</keyword>